<dbReference type="InterPro" id="IPR001534">
    <property type="entry name" value="Transthyretin-like"/>
</dbReference>
<evidence type="ECO:0000256" key="5">
    <source>
        <dbReference type="SAM" id="SignalP"/>
    </source>
</evidence>
<dbReference type="GO" id="GO:0005576">
    <property type="term" value="C:extracellular region"/>
    <property type="evidence" value="ECO:0007669"/>
    <property type="project" value="UniProtKB-SubCell"/>
</dbReference>
<proteinExistence type="inferred from homology"/>
<dbReference type="EMBL" id="CAJFDI010000006">
    <property type="protein sequence ID" value="CAD5234156.1"/>
    <property type="molecule type" value="Genomic_DNA"/>
</dbReference>
<evidence type="ECO:0000256" key="2">
    <source>
        <dbReference type="ARBA" id="ARBA00010112"/>
    </source>
</evidence>
<dbReference type="Pfam" id="PF01060">
    <property type="entry name" value="TTR-52"/>
    <property type="match status" value="1"/>
</dbReference>
<dbReference type="SMR" id="A0A7I8X0N3"/>
<dbReference type="OrthoDB" id="5849824at2759"/>
<dbReference type="PANTHER" id="PTHR21700">
    <property type="entry name" value="TRANSTHYRETIN-LIKE FAMILY PROTEIN-RELATED"/>
    <property type="match status" value="1"/>
</dbReference>
<comment type="subcellular location">
    <subcellularLocation>
        <location evidence="1">Secreted</location>
    </subcellularLocation>
</comment>
<dbReference type="Gene3D" id="2.60.40.3330">
    <property type="match status" value="1"/>
</dbReference>
<accession>A0A7I8X0N3</accession>
<protein>
    <submittedName>
        <fullName evidence="6">(pine wood nematode) hypothetical protein</fullName>
    </submittedName>
</protein>
<sequence length="141" mass="15644">MNEIFLVLAVLSTVITAQVRPKQWVAVTGKVNCNGVPAKGVKVKIYDVDDWTLDDKVAEVVTGEDGVFHLKGYTYEITTMDPKLNIYHNCNALTPICYIKFNVLLPKSIVNREGEPTQEYDAGTFSLDNTFPGQGTDCLNK</sequence>
<gene>
    <name evidence="6" type="ORF">BXYJ_LOCUS14247</name>
</gene>
<keyword evidence="3" id="KW-0964">Secreted</keyword>
<dbReference type="AlphaFoldDB" id="A0A7I8X0N3"/>
<organism evidence="6 7">
    <name type="scientific">Bursaphelenchus xylophilus</name>
    <name type="common">Pinewood nematode worm</name>
    <name type="synonym">Aphelenchoides xylophilus</name>
    <dbReference type="NCBI Taxonomy" id="6326"/>
    <lineage>
        <taxon>Eukaryota</taxon>
        <taxon>Metazoa</taxon>
        <taxon>Ecdysozoa</taxon>
        <taxon>Nematoda</taxon>
        <taxon>Chromadorea</taxon>
        <taxon>Rhabditida</taxon>
        <taxon>Tylenchina</taxon>
        <taxon>Tylenchomorpha</taxon>
        <taxon>Aphelenchoidea</taxon>
        <taxon>Aphelenchoididae</taxon>
        <taxon>Bursaphelenchus</taxon>
    </lineage>
</organism>
<evidence type="ECO:0000256" key="3">
    <source>
        <dbReference type="ARBA" id="ARBA00022525"/>
    </source>
</evidence>
<dbReference type="InterPro" id="IPR038479">
    <property type="entry name" value="Transthyretin-like_sf"/>
</dbReference>
<dbReference type="GO" id="GO:0009986">
    <property type="term" value="C:cell surface"/>
    <property type="evidence" value="ECO:0007669"/>
    <property type="project" value="InterPro"/>
</dbReference>
<comment type="caution">
    <text evidence="6">The sequence shown here is derived from an EMBL/GenBank/DDBJ whole genome shotgun (WGS) entry which is preliminary data.</text>
</comment>
<reference evidence="6" key="1">
    <citation type="submission" date="2020-09" db="EMBL/GenBank/DDBJ databases">
        <authorList>
            <person name="Kikuchi T."/>
        </authorList>
    </citation>
    <scope>NUCLEOTIDE SEQUENCE</scope>
    <source>
        <strain evidence="6">Ka4C1</strain>
    </source>
</reference>
<feature type="signal peptide" evidence="5">
    <location>
        <begin position="1"/>
        <end position="17"/>
    </location>
</feature>
<feature type="chain" id="PRO_5035412514" evidence="5">
    <location>
        <begin position="18"/>
        <end position="141"/>
    </location>
</feature>
<name>A0A7I8X0N3_BURXY</name>
<dbReference type="EMBL" id="CAJFCV020000006">
    <property type="protein sequence ID" value="CAG9129743.1"/>
    <property type="molecule type" value="Genomic_DNA"/>
</dbReference>
<keyword evidence="4 5" id="KW-0732">Signal</keyword>
<evidence type="ECO:0000313" key="7">
    <source>
        <dbReference type="Proteomes" id="UP000659654"/>
    </source>
</evidence>
<evidence type="ECO:0000256" key="4">
    <source>
        <dbReference type="ARBA" id="ARBA00022729"/>
    </source>
</evidence>
<evidence type="ECO:0000313" key="6">
    <source>
        <dbReference type="EMBL" id="CAD5234156.1"/>
    </source>
</evidence>
<comment type="similarity">
    <text evidence="2">Belongs to the nematode transthyretin-like family.</text>
</comment>
<dbReference type="Proteomes" id="UP000659654">
    <property type="component" value="Unassembled WGS sequence"/>
</dbReference>
<dbReference type="Proteomes" id="UP000582659">
    <property type="component" value="Unassembled WGS sequence"/>
</dbReference>
<dbReference type="SUPFAM" id="SSF49478">
    <property type="entry name" value="Cna protein B-type domain"/>
    <property type="match status" value="1"/>
</dbReference>
<keyword evidence="7" id="KW-1185">Reference proteome</keyword>
<evidence type="ECO:0000256" key="1">
    <source>
        <dbReference type="ARBA" id="ARBA00004613"/>
    </source>
</evidence>